<feature type="transmembrane region" description="Helical" evidence="9">
    <location>
        <begin position="177"/>
        <end position="198"/>
    </location>
</feature>
<dbReference type="PANTHER" id="PTHR42865:SF8">
    <property type="entry name" value="SERINE_THREONINE TRANSPORTER SSTT"/>
    <property type="match status" value="1"/>
</dbReference>
<dbReference type="AlphaFoldDB" id="A0A1G9T313"/>
<dbReference type="RefSeq" id="WP_074520495.1">
    <property type="nucleotide sequence ID" value="NZ_FNHZ01000001.1"/>
</dbReference>
<evidence type="ECO:0000313" key="10">
    <source>
        <dbReference type="EMBL" id="SDM42008.1"/>
    </source>
</evidence>
<dbReference type="Proteomes" id="UP000187651">
    <property type="component" value="Unassembled WGS sequence"/>
</dbReference>
<gene>
    <name evidence="9" type="primary">sstT</name>
    <name evidence="10" type="ORF">SAMN05216544_0191</name>
</gene>
<feature type="transmembrane region" description="Helical" evidence="9">
    <location>
        <begin position="314"/>
        <end position="345"/>
    </location>
</feature>
<comment type="subcellular location">
    <subcellularLocation>
        <location evidence="9">Cell membrane</location>
        <topology evidence="9">Multi-pass membrane protein</topology>
    </subcellularLocation>
    <subcellularLocation>
        <location evidence="1">Membrane</location>
        <topology evidence="1">Multi-pass membrane protein</topology>
    </subcellularLocation>
</comment>
<comment type="similarity">
    <text evidence="9">Belongs to the dicarboxylate/amino acid:cation symporter (DAACS) (TC 2.A.23) family.</text>
</comment>
<dbReference type="Pfam" id="PF00375">
    <property type="entry name" value="SDF"/>
    <property type="match status" value="1"/>
</dbReference>
<dbReference type="PRINTS" id="PR00173">
    <property type="entry name" value="EDTRNSPORT"/>
</dbReference>
<keyword evidence="11" id="KW-1185">Reference proteome</keyword>
<keyword evidence="2 9" id="KW-0813">Transport</keyword>
<dbReference type="SUPFAM" id="SSF118215">
    <property type="entry name" value="Proton glutamate symport protein"/>
    <property type="match status" value="1"/>
</dbReference>
<dbReference type="GO" id="GO:0015293">
    <property type="term" value="F:symporter activity"/>
    <property type="evidence" value="ECO:0007669"/>
    <property type="project" value="UniProtKB-UniRule"/>
</dbReference>
<feature type="transmembrane region" description="Helical" evidence="9">
    <location>
        <begin position="282"/>
        <end position="308"/>
    </location>
</feature>
<evidence type="ECO:0000256" key="1">
    <source>
        <dbReference type="ARBA" id="ARBA00004141"/>
    </source>
</evidence>
<keyword evidence="3 9" id="KW-1003">Cell membrane</keyword>
<dbReference type="EMBL" id="FNHZ01000001">
    <property type="protein sequence ID" value="SDM42008.1"/>
    <property type="molecule type" value="Genomic_DNA"/>
</dbReference>
<dbReference type="Gene3D" id="1.10.3860.10">
    <property type="entry name" value="Sodium:dicarboxylate symporter"/>
    <property type="match status" value="1"/>
</dbReference>
<keyword evidence="6 9" id="KW-0029">Amino-acid transport</keyword>
<keyword evidence="8 9" id="KW-0472">Membrane</keyword>
<evidence type="ECO:0000256" key="3">
    <source>
        <dbReference type="ARBA" id="ARBA00022475"/>
    </source>
</evidence>
<feature type="transmembrane region" description="Helical" evidence="9">
    <location>
        <begin position="210"/>
        <end position="236"/>
    </location>
</feature>
<dbReference type="PANTHER" id="PTHR42865">
    <property type="entry name" value="PROTON/GLUTAMATE-ASPARTATE SYMPORTER"/>
    <property type="match status" value="1"/>
</dbReference>
<evidence type="ECO:0000313" key="11">
    <source>
        <dbReference type="Proteomes" id="UP000187651"/>
    </source>
</evidence>
<dbReference type="GO" id="GO:0032329">
    <property type="term" value="P:serine transport"/>
    <property type="evidence" value="ECO:0007669"/>
    <property type="project" value="InterPro"/>
</dbReference>
<comment type="catalytic activity">
    <reaction evidence="9">
        <text>L-threonine(in) + Na(+)(in) = L-threonine(out) + Na(+)(out)</text>
        <dbReference type="Rhea" id="RHEA:69999"/>
        <dbReference type="ChEBI" id="CHEBI:29101"/>
        <dbReference type="ChEBI" id="CHEBI:57926"/>
    </reaction>
</comment>
<evidence type="ECO:0000256" key="7">
    <source>
        <dbReference type="ARBA" id="ARBA00022989"/>
    </source>
</evidence>
<organism evidence="10 11">
    <name type="scientific">Lachnospira pectinoschiza</name>
    <dbReference type="NCBI Taxonomy" id="28052"/>
    <lineage>
        <taxon>Bacteria</taxon>
        <taxon>Bacillati</taxon>
        <taxon>Bacillota</taxon>
        <taxon>Clostridia</taxon>
        <taxon>Lachnospirales</taxon>
        <taxon>Lachnospiraceae</taxon>
        <taxon>Lachnospira</taxon>
    </lineage>
</organism>
<accession>A0A1G9T313</accession>
<protein>
    <recommendedName>
        <fullName evidence="9">Serine/threonine transporter SstT</fullName>
    </recommendedName>
    <alternativeName>
        <fullName evidence="9">Na(+)/serine-threonine symporter</fullName>
    </alternativeName>
</protein>
<comment type="function">
    <text evidence="9">Involved in the import of serine and threonine into the cell, with the concomitant import of sodium (symport system).</text>
</comment>
<dbReference type="InterPro" id="IPR001991">
    <property type="entry name" value="Na-dicarboxylate_symporter"/>
</dbReference>
<evidence type="ECO:0000256" key="6">
    <source>
        <dbReference type="ARBA" id="ARBA00022970"/>
    </source>
</evidence>
<feature type="transmembrane region" description="Helical" evidence="9">
    <location>
        <begin position="42"/>
        <end position="64"/>
    </location>
</feature>
<dbReference type="HAMAP" id="MF_01582">
    <property type="entry name" value="Ser_Thr_transp_SstT"/>
    <property type="match status" value="1"/>
</dbReference>
<feature type="transmembrane region" description="Helical" evidence="9">
    <location>
        <begin position="134"/>
        <end position="156"/>
    </location>
</feature>
<dbReference type="InterPro" id="IPR036458">
    <property type="entry name" value="Na:dicarbo_symporter_sf"/>
</dbReference>
<evidence type="ECO:0000256" key="4">
    <source>
        <dbReference type="ARBA" id="ARBA00022692"/>
    </source>
</evidence>
<dbReference type="GO" id="GO:0005886">
    <property type="term" value="C:plasma membrane"/>
    <property type="evidence" value="ECO:0007669"/>
    <property type="project" value="UniProtKB-SubCell"/>
</dbReference>
<dbReference type="InterPro" id="IPR023025">
    <property type="entry name" value="Ser_Thr_transp_SstT"/>
</dbReference>
<evidence type="ECO:0000256" key="8">
    <source>
        <dbReference type="ARBA" id="ARBA00023136"/>
    </source>
</evidence>
<proteinExistence type="inferred from homology"/>
<keyword evidence="5 9" id="KW-0769">Symport</keyword>
<keyword evidence="4 9" id="KW-0812">Transmembrane</keyword>
<keyword evidence="7 9" id="KW-1133">Transmembrane helix</keyword>
<sequence length="417" mass="43715">MKLINAYNKISLIIRILCGLLLGVILGLAFDNLAVVTLLGTVFVSALKAIAPILVFVLVISALAGGNDKLDRRFGLVIAFYLVSTLLASVVAVVASYIFPQTIKLSEAAEAELVPTGVGEVLSNLVTNMVSNPIASIVDANYIGILFWAVLLGLVAKKVASAETKKVMEDFANIVSMAVRWIINMAPFGIMGLVYANVSTNGLSIFTDYGRLLALLVGCMLVVALVVDPLIAAIALRTNPYPLIIRCLRESGMTAFFTRSSAANIPVNMELCRKLGMDREMYAVSIPLGATINMDGAAITIAVMSLAAANTVGIHVSIFTALILAFIATLAACGASGVAGGSLLLIPMACSLFGVSADVAMQVVAVGFIIGVIQDSVETALNSAGDVMFAATAEYAQWKREGKSLPTFLGGETQVEI</sequence>
<reference evidence="11" key="1">
    <citation type="submission" date="2016-10" db="EMBL/GenBank/DDBJ databases">
        <authorList>
            <person name="Varghese N."/>
            <person name="Submissions S."/>
        </authorList>
    </citation>
    <scope>NUCLEOTIDE SEQUENCE [LARGE SCALE GENOMIC DNA]</scope>
    <source>
        <strain evidence="11">M83</strain>
    </source>
</reference>
<feature type="transmembrane region" description="Helical" evidence="9">
    <location>
        <begin position="352"/>
        <end position="373"/>
    </location>
</feature>
<feature type="transmembrane region" description="Helical" evidence="9">
    <location>
        <begin position="76"/>
        <end position="99"/>
    </location>
</feature>
<feature type="transmembrane region" description="Helical" evidence="9">
    <location>
        <begin position="12"/>
        <end position="30"/>
    </location>
</feature>
<dbReference type="NCBIfam" id="NF010151">
    <property type="entry name" value="PRK13628.1"/>
    <property type="match status" value="1"/>
</dbReference>
<dbReference type="GO" id="GO:0015171">
    <property type="term" value="F:amino acid transmembrane transporter activity"/>
    <property type="evidence" value="ECO:0007669"/>
    <property type="project" value="UniProtKB-UniRule"/>
</dbReference>
<dbReference type="GO" id="GO:0015826">
    <property type="term" value="P:threonine transport"/>
    <property type="evidence" value="ECO:0007669"/>
    <property type="project" value="InterPro"/>
</dbReference>
<comment type="catalytic activity">
    <reaction evidence="9">
        <text>L-serine(in) + Na(+)(in) = L-serine(out) + Na(+)(out)</text>
        <dbReference type="Rhea" id="RHEA:29575"/>
        <dbReference type="ChEBI" id="CHEBI:29101"/>
        <dbReference type="ChEBI" id="CHEBI:33384"/>
    </reaction>
</comment>
<evidence type="ECO:0000256" key="5">
    <source>
        <dbReference type="ARBA" id="ARBA00022847"/>
    </source>
</evidence>
<name>A0A1G9T313_9FIRM</name>
<evidence type="ECO:0000256" key="9">
    <source>
        <dbReference type="HAMAP-Rule" id="MF_01582"/>
    </source>
</evidence>
<evidence type="ECO:0000256" key="2">
    <source>
        <dbReference type="ARBA" id="ARBA00022448"/>
    </source>
</evidence>
<dbReference type="OrthoDB" id="9768885at2"/>